<protein>
    <submittedName>
        <fullName evidence="3">Uncharacterized protein</fullName>
    </submittedName>
</protein>
<dbReference type="AlphaFoldDB" id="A0A7S1VFB6"/>
<keyword evidence="2" id="KW-0732">Signal</keyword>
<feature type="compositionally biased region" description="Low complexity" evidence="1">
    <location>
        <begin position="268"/>
        <end position="309"/>
    </location>
</feature>
<gene>
    <name evidence="3" type="ORF">SSP0437_LOCUS6766</name>
</gene>
<feature type="chain" id="PRO_5031263640" evidence="2">
    <location>
        <begin position="16"/>
        <end position="331"/>
    </location>
</feature>
<dbReference type="EMBL" id="HBGL01008755">
    <property type="protein sequence ID" value="CAD9298059.1"/>
    <property type="molecule type" value="Transcribed_RNA"/>
</dbReference>
<organism evidence="3">
    <name type="scientific">Sexangularia sp. CB-2014</name>
    <dbReference type="NCBI Taxonomy" id="1486929"/>
    <lineage>
        <taxon>Eukaryota</taxon>
        <taxon>Amoebozoa</taxon>
        <taxon>Tubulinea</taxon>
        <taxon>Elardia</taxon>
        <taxon>Arcellinida</taxon>
        <taxon>Arcellinida incertae sedis</taxon>
        <taxon>Sexangularia</taxon>
    </lineage>
</organism>
<feature type="region of interest" description="Disordered" evidence="1">
    <location>
        <begin position="262"/>
        <end position="331"/>
    </location>
</feature>
<sequence>MNLFVLLLSLTLTYGTEVEILWGACERGCGAAEGEVKPFAVVAQHGADEHRPVAIGITADRTALDHSRAKGTAILFGGNLPEKAQRVATPFSSATFTYNPQGSADSPPVFDAEHFSANFFSFFGLNEVLGQLNQECSSIRAPVPDVFPAGYSTSPVHRVNEGASIIADHLTTDSDFGTTLIYGNLGTHIHRLEVLFPSSSIGAFQDKGRCYPIPQPARAPWSGWFPRVYCYEEYQHNGLAITLQDFYFYKRFQVVKGFDDAASDATDDSVSSTSSSSSIDTSDSEIFSFRKSSSYSSSDELSGSVESTSTKSTGHRFNPPFGVPTDCAQLG</sequence>
<evidence type="ECO:0000313" key="3">
    <source>
        <dbReference type="EMBL" id="CAD9298059.1"/>
    </source>
</evidence>
<feature type="signal peptide" evidence="2">
    <location>
        <begin position="1"/>
        <end position="15"/>
    </location>
</feature>
<reference evidence="3" key="1">
    <citation type="submission" date="2021-01" db="EMBL/GenBank/DDBJ databases">
        <authorList>
            <person name="Corre E."/>
            <person name="Pelletier E."/>
            <person name="Niang G."/>
            <person name="Scheremetjew M."/>
            <person name="Finn R."/>
            <person name="Kale V."/>
            <person name="Holt S."/>
            <person name="Cochrane G."/>
            <person name="Meng A."/>
            <person name="Brown T."/>
            <person name="Cohen L."/>
        </authorList>
    </citation>
    <scope>NUCLEOTIDE SEQUENCE</scope>
    <source>
        <strain evidence="3">ATCC 50979</strain>
    </source>
</reference>
<proteinExistence type="predicted"/>
<name>A0A7S1VFB6_9EUKA</name>
<accession>A0A7S1VFB6</accession>
<evidence type="ECO:0000256" key="2">
    <source>
        <dbReference type="SAM" id="SignalP"/>
    </source>
</evidence>
<evidence type="ECO:0000256" key="1">
    <source>
        <dbReference type="SAM" id="MobiDB-lite"/>
    </source>
</evidence>